<reference evidence="3" key="1">
    <citation type="journal article" date="2023" name="Insect Mol. Biol.">
        <title>Genome sequencing provides insights into the evolution of gene families encoding plant cell wall-degrading enzymes in longhorned beetles.</title>
        <authorList>
            <person name="Shin N.R."/>
            <person name="Okamura Y."/>
            <person name="Kirsch R."/>
            <person name="Pauchet Y."/>
        </authorList>
    </citation>
    <scope>NUCLEOTIDE SEQUENCE</scope>
    <source>
        <strain evidence="3">RBIC_L_NR</strain>
    </source>
</reference>
<dbReference type="InterPro" id="IPR000618">
    <property type="entry name" value="Insect_cuticle"/>
</dbReference>
<evidence type="ECO:0000256" key="2">
    <source>
        <dbReference type="SAM" id="SignalP"/>
    </source>
</evidence>
<comment type="caution">
    <text evidence="3">The sequence shown here is derived from an EMBL/GenBank/DDBJ whole genome shotgun (WGS) entry which is preliminary data.</text>
</comment>
<keyword evidence="2" id="KW-0732">Signal</keyword>
<dbReference type="EMBL" id="JANEYF010000119">
    <property type="protein sequence ID" value="KAJ8972077.1"/>
    <property type="molecule type" value="Genomic_DNA"/>
</dbReference>
<accession>A0AAV8ZUR8</accession>
<dbReference type="PROSITE" id="PS51155">
    <property type="entry name" value="CHIT_BIND_RR_2"/>
    <property type="match status" value="1"/>
</dbReference>
<dbReference type="PRINTS" id="PR00947">
    <property type="entry name" value="CUTICLE"/>
</dbReference>
<keyword evidence="4" id="KW-1185">Reference proteome</keyword>
<feature type="signal peptide" evidence="2">
    <location>
        <begin position="1"/>
        <end position="22"/>
    </location>
</feature>
<dbReference type="Proteomes" id="UP001162156">
    <property type="component" value="Unassembled WGS sequence"/>
</dbReference>
<name>A0AAV8ZUR8_9CUCU</name>
<protein>
    <submittedName>
        <fullName evidence="3">Uncharacterized protein</fullName>
    </submittedName>
</protein>
<dbReference type="InterPro" id="IPR050468">
    <property type="entry name" value="Cuticle_Struct_Prot"/>
</dbReference>
<organism evidence="3 4">
    <name type="scientific">Rhamnusium bicolor</name>
    <dbReference type="NCBI Taxonomy" id="1586634"/>
    <lineage>
        <taxon>Eukaryota</taxon>
        <taxon>Metazoa</taxon>
        <taxon>Ecdysozoa</taxon>
        <taxon>Arthropoda</taxon>
        <taxon>Hexapoda</taxon>
        <taxon>Insecta</taxon>
        <taxon>Pterygota</taxon>
        <taxon>Neoptera</taxon>
        <taxon>Endopterygota</taxon>
        <taxon>Coleoptera</taxon>
        <taxon>Polyphaga</taxon>
        <taxon>Cucujiformia</taxon>
        <taxon>Chrysomeloidea</taxon>
        <taxon>Cerambycidae</taxon>
        <taxon>Lepturinae</taxon>
        <taxon>Rhagiini</taxon>
        <taxon>Rhamnusium</taxon>
    </lineage>
</organism>
<feature type="chain" id="PRO_5043552547" evidence="2">
    <location>
        <begin position="23"/>
        <end position="103"/>
    </location>
</feature>
<dbReference type="GO" id="GO:0008010">
    <property type="term" value="F:structural constituent of chitin-based larval cuticle"/>
    <property type="evidence" value="ECO:0007669"/>
    <property type="project" value="TreeGrafter"/>
</dbReference>
<evidence type="ECO:0000256" key="1">
    <source>
        <dbReference type="PROSITE-ProRule" id="PRU00497"/>
    </source>
</evidence>
<proteinExistence type="predicted"/>
<evidence type="ECO:0000313" key="4">
    <source>
        <dbReference type="Proteomes" id="UP001162156"/>
    </source>
</evidence>
<keyword evidence="1" id="KW-0193">Cuticle</keyword>
<dbReference type="Pfam" id="PF00379">
    <property type="entry name" value="Chitin_bind_4"/>
    <property type="match status" value="1"/>
</dbReference>
<dbReference type="PANTHER" id="PTHR10380:SF224">
    <property type="entry name" value="CUTICULAR PROTEIN 12A"/>
    <property type="match status" value="1"/>
</dbReference>
<sequence length="103" mass="11850">MKSMVNILTIFVLIDTITWTLGVPLRRQSKSSLVDWTNYNAYEPEGRGTYAFGYDVEDPETNNIQFRDEERHPNGTITGSYGYLRPDGMVHIAHYVADDKGYR</sequence>
<gene>
    <name evidence="3" type="ORF">NQ314_000390</name>
</gene>
<dbReference type="PANTHER" id="PTHR10380">
    <property type="entry name" value="CUTICLE PROTEIN"/>
    <property type="match status" value="1"/>
</dbReference>
<dbReference type="GO" id="GO:0062129">
    <property type="term" value="C:chitin-based extracellular matrix"/>
    <property type="evidence" value="ECO:0007669"/>
    <property type="project" value="TreeGrafter"/>
</dbReference>
<evidence type="ECO:0000313" key="3">
    <source>
        <dbReference type="EMBL" id="KAJ8972077.1"/>
    </source>
</evidence>
<dbReference type="AlphaFoldDB" id="A0AAV8ZUR8"/>